<evidence type="ECO:0000256" key="3">
    <source>
        <dbReference type="SAM" id="MobiDB-lite"/>
    </source>
</evidence>
<feature type="compositionally biased region" description="Polar residues" evidence="3">
    <location>
        <begin position="1"/>
        <end position="11"/>
    </location>
</feature>
<keyword evidence="2 5" id="KW-0808">Transferase</keyword>
<name>A0AAF0DNG5_9EURO</name>
<comment type="subcellular location">
    <subcellularLocation>
        <location evidence="2">Cytoplasm</location>
    </subcellularLocation>
</comment>
<evidence type="ECO:0000256" key="1">
    <source>
        <dbReference type="ARBA" id="ARBA00049400"/>
    </source>
</evidence>
<dbReference type="InterPro" id="IPR029063">
    <property type="entry name" value="SAM-dependent_MTases_sf"/>
</dbReference>
<dbReference type="InterPro" id="IPR026274">
    <property type="entry name" value="tRNA_wybutosine_synth_prot_2"/>
</dbReference>
<comment type="catalytic activity">
    <reaction evidence="1">
        <text>4-demethylwyosine(37) in tRNA(Phe) + S-adenosyl-L-methionine = 4-demethyl-7-[(3S)-3-amino-3-carboxypropyl]wyosine(37) in tRNA(Phe) + S-methyl-5'-thioadenosine + H(+)</text>
        <dbReference type="Rhea" id="RHEA:36355"/>
        <dbReference type="Rhea" id="RHEA-COMP:10164"/>
        <dbReference type="Rhea" id="RHEA-COMP:10378"/>
        <dbReference type="ChEBI" id="CHEBI:15378"/>
        <dbReference type="ChEBI" id="CHEBI:17509"/>
        <dbReference type="ChEBI" id="CHEBI:59789"/>
        <dbReference type="ChEBI" id="CHEBI:64315"/>
        <dbReference type="ChEBI" id="CHEBI:73550"/>
        <dbReference type="EC" id="2.5.1.114"/>
    </reaction>
</comment>
<keyword evidence="2" id="KW-0819">tRNA processing</keyword>
<evidence type="ECO:0000313" key="6">
    <source>
        <dbReference type="Proteomes" id="UP001219355"/>
    </source>
</evidence>
<dbReference type="GO" id="GO:0030488">
    <property type="term" value="P:tRNA methylation"/>
    <property type="evidence" value="ECO:0007669"/>
    <property type="project" value="TreeGrafter"/>
</dbReference>
<dbReference type="AlphaFoldDB" id="A0AAF0DNG5"/>
<dbReference type="PROSITE" id="PS51684">
    <property type="entry name" value="SAM_MT_TRM5_TYW2"/>
    <property type="match status" value="1"/>
</dbReference>
<dbReference type="GO" id="GO:0005737">
    <property type="term" value="C:cytoplasm"/>
    <property type="evidence" value="ECO:0007669"/>
    <property type="project" value="UniProtKB-SubCell"/>
</dbReference>
<dbReference type="GO" id="GO:0008757">
    <property type="term" value="F:S-adenosylmethionine-dependent methyltransferase activity"/>
    <property type="evidence" value="ECO:0007669"/>
    <property type="project" value="InterPro"/>
</dbReference>
<evidence type="ECO:0000256" key="2">
    <source>
        <dbReference type="PIRNR" id="PIRNR038972"/>
    </source>
</evidence>
<proteinExistence type="inferred from homology"/>
<sequence length="452" mass="50576">MELISPMNTLDGSGRRGREKTFPTETPNRSHRLCKQKHRTNPLQRGTEDFLTSHISSSFLIEYNISLSNLLSSLPKRYTLYPPLLLLPQNTFTSEWEKLVSCLNQEQLNTLYTCIATSFSTQGVTHIALNAPVTLTKGASGAENRMRSPTGVAPLYGDFGRLQAASDAEKAENPTDADLQAAFWVRAVQNSGVVQIWAPLYSMFSRGNITEKARILGAASTFEGLTEAELGEKLEDVAVVDMYAGIGYFVFSYLKRGIGRVWAWELNGWSIEGLKRGCRANGWGVKSVRVDSIGNVNVLQELAEGLSDEHRVVAFHGDNRFAVETLSQLRETLVRRGAWKRIRHVNLGLLPTSRASWGAAAQLLDRQTPGWIHVHENVDIASIHEKRDYIVNEFHSLVRSSRKEELAATSRLKVECRNVERVKTYAPDVMHCVFDIRLPSATSMPIFEIENT</sequence>
<dbReference type="GO" id="GO:0102522">
    <property type="term" value="F:tRNA 4-demethylwyosine alpha-amino-alpha-carboxypropyltransferase activity"/>
    <property type="evidence" value="ECO:0007669"/>
    <property type="project" value="UniProtKB-EC"/>
</dbReference>
<comment type="pathway">
    <text evidence="2">tRNA modification; wybutosine-tRNA(Phe) biosynthesis.</text>
</comment>
<dbReference type="GO" id="GO:0031591">
    <property type="term" value="P:wybutosine biosynthetic process"/>
    <property type="evidence" value="ECO:0007669"/>
    <property type="project" value="InterPro"/>
</dbReference>
<dbReference type="PIRSF" id="PIRSF038972">
    <property type="entry name" value="Trm12"/>
    <property type="match status" value="1"/>
</dbReference>
<evidence type="ECO:0000313" key="5">
    <source>
        <dbReference type="EMBL" id="WEW60937.1"/>
    </source>
</evidence>
<comment type="function">
    <text evidence="2">S-adenosyl-L-methionine-dependent transferase that acts as a component of the wybutosine biosynthesis pathway. Wybutosine is a hyper modified guanosine with a tricyclic base found at the 3'-position adjacent to the anticodon of eukaryotic phenylalanine tRNA. Catalyzes the transfer of the alpha-amino-alpha-carboxypropyl (acp) group from S-adenosyl-L-methionine to the C-7 position of 4-demethylwyosine (imG-14) to produce wybutosine-86.</text>
</comment>
<keyword evidence="5" id="KW-0489">Methyltransferase</keyword>
<keyword evidence="2" id="KW-0949">S-adenosyl-L-methionine</keyword>
<feature type="domain" description="SAM-dependent methyltransferase TRM5/TYW2-type" evidence="4">
    <location>
        <begin position="112"/>
        <end position="440"/>
    </location>
</feature>
<dbReference type="PANTHER" id="PTHR23245">
    <property type="entry name" value="TRNA METHYLTRANSFERASE"/>
    <property type="match status" value="1"/>
</dbReference>
<accession>A0AAF0DNG5</accession>
<dbReference type="SUPFAM" id="SSF53335">
    <property type="entry name" value="S-adenosyl-L-methionine-dependent methyltransferases"/>
    <property type="match status" value="1"/>
</dbReference>
<dbReference type="InterPro" id="IPR030382">
    <property type="entry name" value="MeTrfase_TRM5/TYW2"/>
</dbReference>
<keyword evidence="6" id="KW-1185">Reference proteome</keyword>
<keyword evidence="2" id="KW-0963">Cytoplasm</keyword>
<gene>
    <name evidence="5" type="primary">TRM12</name>
    <name evidence="5" type="ORF">PRK78_006425</name>
</gene>
<protein>
    <recommendedName>
        <fullName evidence="2">tRNA wybutosine-synthesizing protein 2</fullName>
        <shortName evidence="2">tRNA-yW-synthesizing protein 2</shortName>
    </recommendedName>
    <alternativeName>
        <fullName evidence="2">tRNA(Phe) (4-demethylwyosine(37)-C(7)) aminocarboxypropyltransferase</fullName>
    </alternativeName>
</protein>
<comment type="similarity">
    <text evidence="2">Belongs to the class I-like SAM-binding methyltransferase superfamily. TRM5/TYW2 family.</text>
</comment>
<dbReference type="EMBL" id="CP120630">
    <property type="protein sequence ID" value="WEW60937.1"/>
    <property type="molecule type" value="Genomic_DNA"/>
</dbReference>
<dbReference type="GO" id="GO:0008175">
    <property type="term" value="F:tRNA methyltransferase activity"/>
    <property type="evidence" value="ECO:0007669"/>
    <property type="project" value="TreeGrafter"/>
</dbReference>
<dbReference type="PANTHER" id="PTHR23245:SF25">
    <property type="entry name" value="TRNA WYBUTOSINE-SYNTHESIZING PROTEIN 2 HOMOLOG"/>
    <property type="match status" value="1"/>
</dbReference>
<organism evidence="5 6">
    <name type="scientific">Emydomyces testavorans</name>
    <dbReference type="NCBI Taxonomy" id="2070801"/>
    <lineage>
        <taxon>Eukaryota</taxon>
        <taxon>Fungi</taxon>
        <taxon>Dikarya</taxon>
        <taxon>Ascomycota</taxon>
        <taxon>Pezizomycotina</taxon>
        <taxon>Eurotiomycetes</taxon>
        <taxon>Eurotiomycetidae</taxon>
        <taxon>Onygenales</taxon>
        <taxon>Nannizziopsiaceae</taxon>
        <taxon>Emydomyces</taxon>
    </lineage>
</organism>
<evidence type="ECO:0000259" key="4">
    <source>
        <dbReference type="PROSITE" id="PS51684"/>
    </source>
</evidence>
<dbReference type="Gene3D" id="3.40.50.150">
    <property type="entry name" value="Vaccinia Virus protein VP39"/>
    <property type="match status" value="1"/>
</dbReference>
<feature type="region of interest" description="Disordered" evidence="3">
    <location>
        <begin position="1"/>
        <end position="31"/>
    </location>
</feature>
<dbReference type="Proteomes" id="UP001219355">
    <property type="component" value="Chromosome 4"/>
</dbReference>
<reference evidence="5" key="1">
    <citation type="submission" date="2023-03" db="EMBL/GenBank/DDBJ databases">
        <title>Emydomyces testavorans Genome Sequence.</title>
        <authorList>
            <person name="Hoyer L."/>
        </authorList>
    </citation>
    <scope>NUCLEOTIDE SEQUENCE</scope>
    <source>
        <strain evidence="5">16-2883</strain>
    </source>
</reference>
<feature type="compositionally biased region" description="Basic and acidic residues" evidence="3">
    <location>
        <begin position="13"/>
        <end position="22"/>
    </location>
</feature>